<keyword evidence="1" id="KW-0472">Membrane</keyword>
<gene>
    <name evidence="2" type="ORF">FWK35_00024595</name>
</gene>
<comment type="caution">
    <text evidence="2">The sequence shown here is derived from an EMBL/GenBank/DDBJ whole genome shotgun (WGS) entry which is preliminary data.</text>
</comment>
<feature type="transmembrane region" description="Helical" evidence="1">
    <location>
        <begin position="5"/>
        <end position="20"/>
    </location>
</feature>
<name>A0A6G0YE65_APHCR</name>
<evidence type="ECO:0000256" key="1">
    <source>
        <dbReference type="SAM" id="Phobius"/>
    </source>
</evidence>
<keyword evidence="1" id="KW-0812">Transmembrane</keyword>
<organism evidence="2 3">
    <name type="scientific">Aphis craccivora</name>
    <name type="common">Cowpea aphid</name>
    <dbReference type="NCBI Taxonomy" id="307492"/>
    <lineage>
        <taxon>Eukaryota</taxon>
        <taxon>Metazoa</taxon>
        <taxon>Ecdysozoa</taxon>
        <taxon>Arthropoda</taxon>
        <taxon>Hexapoda</taxon>
        <taxon>Insecta</taxon>
        <taxon>Pterygota</taxon>
        <taxon>Neoptera</taxon>
        <taxon>Paraneoptera</taxon>
        <taxon>Hemiptera</taxon>
        <taxon>Sternorrhyncha</taxon>
        <taxon>Aphidomorpha</taxon>
        <taxon>Aphidoidea</taxon>
        <taxon>Aphididae</taxon>
        <taxon>Aphidini</taxon>
        <taxon>Aphis</taxon>
        <taxon>Aphis</taxon>
    </lineage>
</organism>
<keyword evidence="1" id="KW-1133">Transmembrane helix</keyword>
<evidence type="ECO:0000313" key="2">
    <source>
        <dbReference type="EMBL" id="KAF0754254.1"/>
    </source>
</evidence>
<dbReference type="EMBL" id="VUJU01004466">
    <property type="protein sequence ID" value="KAF0754254.1"/>
    <property type="molecule type" value="Genomic_DNA"/>
</dbReference>
<accession>A0A6G0YE65</accession>
<proteinExistence type="predicted"/>
<reference evidence="2 3" key="1">
    <citation type="submission" date="2019-08" db="EMBL/GenBank/DDBJ databases">
        <title>Whole genome of Aphis craccivora.</title>
        <authorList>
            <person name="Voronova N.V."/>
            <person name="Shulinski R.S."/>
            <person name="Bandarenka Y.V."/>
            <person name="Zhorov D.G."/>
            <person name="Warner D."/>
        </authorList>
    </citation>
    <scope>NUCLEOTIDE SEQUENCE [LARGE SCALE GENOMIC DNA]</scope>
    <source>
        <strain evidence="2">180601</strain>
        <tissue evidence="2">Whole Body</tissue>
    </source>
</reference>
<protein>
    <submittedName>
        <fullName evidence="2">Uncharacterized protein</fullName>
    </submittedName>
</protein>
<dbReference type="OrthoDB" id="6614824at2759"/>
<evidence type="ECO:0000313" key="3">
    <source>
        <dbReference type="Proteomes" id="UP000478052"/>
    </source>
</evidence>
<dbReference type="Proteomes" id="UP000478052">
    <property type="component" value="Unassembled WGS sequence"/>
</dbReference>
<dbReference type="AlphaFoldDB" id="A0A6G0YE65"/>
<keyword evidence="3" id="KW-1185">Reference proteome</keyword>
<sequence>MTNQIGFFVLCIIIITILLYKEDTLMIADKTLAKSCKPIVIIFLLFLLCLILYFNNKLKRATFVVIRNINIPINFKYIMEIYQIHIVRRFYNNELEHLATSNCNIDETMFYNSTPIQMKEISVKYTHYKCITMPF</sequence>
<feature type="transmembrane region" description="Helical" evidence="1">
    <location>
        <begin position="32"/>
        <end position="54"/>
    </location>
</feature>